<dbReference type="SUPFAM" id="SSF46689">
    <property type="entry name" value="Homeodomain-like"/>
    <property type="match status" value="1"/>
</dbReference>
<evidence type="ECO:0000259" key="7">
    <source>
        <dbReference type="PROSITE" id="PS50045"/>
    </source>
</evidence>
<dbReference type="GO" id="GO:0043565">
    <property type="term" value="F:sequence-specific DNA binding"/>
    <property type="evidence" value="ECO:0007669"/>
    <property type="project" value="InterPro"/>
</dbReference>
<evidence type="ECO:0000256" key="2">
    <source>
        <dbReference type="ARBA" id="ARBA00022840"/>
    </source>
</evidence>
<evidence type="ECO:0000313" key="9">
    <source>
        <dbReference type="Proteomes" id="UP000219514"/>
    </source>
</evidence>
<gene>
    <name evidence="8" type="ORF">SAMN06893097_101448</name>
</gene>
<dbReference type="InterPro" id="IPR002197">
    <property type="entry name" value="HTH_Fis"/>
</dbReference>
<evidence type="ECO:0000256" key="4">
    <source>
        <dbReference type="ARBA" id="ARBA00023125"/>
    </source>
</evidence>
<evidence type="ECO:0000256" key="1">
    <source>
        <dbReference type="ARBA" id="ARBA00022741"/>
    </source>
</evidence>
<feature type="domain" description="Sigma-54 factor interaction" evidence="7">
    <location>
        <begin position="284"/>
        <end position="535"/>
    </location>
</feature>
<dbReference type="Pfam" id="PF02954">
    <property type="entry name" value="HTH_8"/>
    <property type="match status" value="1"/>
</dbReference>
<keyword evidence="5" id="KW-0804">Transcription</keyword>
<dbReference type="Pfam" id="PF25601">
    <property type="entry name" value="AAA_lid_14"/>
    <property type="match status" value="1"/>
</dbReference>
<dbReference type="Gene3D" id="1.10.8.60">
    <property type="match status" value="1"/>
</dbReference>
<keyword evidence="2" id="KW-0067">ATP-binding</keyword>
<dbReference type="GO" id="GO:0006355">
    <property type="term" value="P:regulation of DNA-templated transcription"/>
    <property type="evidence" value="ECO:0007669"/>
    <property type="project" value="InterPro"/>
</dbReference>
<feature type="region of interest" description="Disordered" evidence="6">
    <location>
        <begin position="427"/>
        <end position="447"/>
    </location>
</feature>
<dbReference type="PROSITE" id="PS50045">
    <property type="entry name" value="SIGMA54_INTERACT_4"/>
    <property type="match status" value="1"/>
</dbReference>
<keyword evidence="9" id="KW-1185">Reference proteome</keyword>
<keyword evidence="1" id="KW-0547">Nucleotide-binding</keyword>
<proteinExistence type="predicted"/>
<dbReference type="InterPro" id="IPR009057">
    <property type="entry name" value="Homeodomain-like_sf"/>
</dbReference>
<dbReference type="Pfam" id="PF01590">
    <property type="entry name" value="GAF"/>
    <property type="match status" value="1"/>
</dbReference>
<evidence type="ECO:0000256" key="3">
    <source>
        <dbReference type="ARBA" id="ARBA00023015"/>
    </source>
</evidence>
<feature type="compositionally biased region" description="Low complexity" evidence="6">
    <location>
        <begin position="428"/>
        <end position="443"/>
    </location>
</feature>
<protein>
    <submittedName>
        <fullName evidence="8">Transcriptional regulator of acetoin/glycerol metabolism</fullName>
    </submittedName>
</protein>
<dbReference type="GO" id="GO:0005524">
    <property type="term" value="F:ATP binding"/>
    <property type="evidence" value="ECO:0007669"/>
    <property type="project" value="UniProtKB-KW"/>
</dbReference>
<dbReference type="EMBL" id="OBDO01000001">
    <property type="protein sequence ID" value="SNX94651.1"/>
    <property type="molecule type" value="Genomic_DNA"/>
</dbReference>
<dbReference type="SUPFAM" id="SSF52540">
    <property type="entry name" value="P-loop containing nucleoside triphosphate hydrolases"/>
    <property type="match status" value="1"/>
</dbReference>
<accession>A0A285E9B2</accession>
<dbReference type="InterPro" id="IPR003018">
    <property type="entry name" value="GAF"/>
</dbReference>
<reference evidence="8 9" key="1">
    <citation type="submission" date="2017-09" db="EMBL/GenBank/DDBJ databases">
        <authorList>
            <person name="Ehlers B."/>
            <person name="Leendertz F.H."/>
        </authorList>
    </citation>
    <scope>NUCLEOTIDE SEQUENCE [LARGE SCALE GENOMIC DNA]</scope>
    <source>
        <strain evidence="8 9">DSM 46844</strain>
    </source>
</reference>
<dbReference type="Proteomes" id="UP000219514">
    <property type="component" value="Unassembled WGS sequence"/>
</dbReference>
<sequence length="620" mass="66961">MPSDPSEAASSVPRRRLAEADAVRSAKETLISHGLVLSGEPHLDWLPGEIDRSWRRSISAGATREPGSFHYVNEFDADSEVSRAARPVLDRLAAMLQDMGTAIFLADRTGQIVGRRVTGRSEQVRFDNACAAEGFDFSEESIGTNGLGTAIREAGAVFVRGPEHYNQALEDLACAGAGIRHPVTGRLVGSLSLAAPADAAETMMLAMAREGARQIVDNLSATVGRREVALGRSYRRHRDKGPVIVLNSDTVMTNVTGLSFLNVESHARLWDSLVSQDWSRGPCVLDLDLQTLQAQVLAHRLDDLGDETAFAVEILHRRRPTVTRPRLAALPLSDDPFVVQLQRAAARSTAALSVTGPSGSGKRHVALAWLRSTGHPEPLVLDAGDLETHPSWRREAKEALDSNRAVLLRRLEDLPVSQVNTVKALSEAVPRAAAPDDSSASTANRRPQARLVVTADMSRCSAATLGALSHVAPGAELPPLASRGREIPGLVDALLKRMDTARRPVLSAATMQVLLRWDWPGNVTELRSLLEDLAREFPGRPVSPYHLPERMWDAANRRTLTRIESAERTEIVAALRQADGNRSAAAGLLGIGRTTLYRKLRALGIDEDALLPAAAQPTAG</sequence>
<dbReference type="InterPro" id="IPR027417">
    <property type="entry name" value="P-loop_NTPase"/>
</dbReference>
<dbReference type="PRINTS" id="PR01590">
    <property type="entry name" value="HTHFIS"/>
</dbReference>
<dbReference type="InterPro" id="IPR058031">
    <property type="entry name" value="AAA_lid_NorR"/>
</dbReference>
<dbReference type="Gene3D" id="3.30.450.40">
    <property type="match status" value="1"/>
</dbReference>
<dbReference type="PANTHER" id="PTHR32071">
    <property type="entry name" value="TRANSCRIPTIONAL REGULATORY PROTEIN"/>
    <property type="match status" value="1"/>
</dbReference>
<keyword evidence="4" id="KW-0238">DNA-binding</keyword>
<keyword evidence="3" id="KW-0805">Transcription regulation</keyword>
<evidence type="ECO:0000256" key="6">
    <source>
        <dbReference type="SAM" id="MobiDB-lite"/>
    </source>
</evidence>
<name>A0A285E9B2_9ACTN</name>
<evidence type="ECO:0000313" key="8">
    <source>
        <dbReference type="EMBL" id="SNX94651.1"/>
    </source>
</evidence>
<organism evidence="8 9">
    <name type="scientific">Geodermatophilus sabuli</name>
    <dbReference type="NCBI Taxonomy" id="1564158"/>
    <lineage>
        <taxon>Bacteria</taxon>
        <taxon>Bacillati</taxon>
        <taxon>Actinomycetota</taxon>
        <taxon>Actinomycetes</taxon>
        <taxon>Geodermatophilales</taxon>
        <taxon>Geodermatophilaceae</taxon>
        <taxon>Geodermatophilus</taxon>
    </lineage>
</organism>
<evidence type="ECO:0000256" key="5">
    <source>
        <dbReference type="ARBA" id="ARBA00023163"/>
    </source>
</evidence>
<dbReference type="AlphaFoldDB" id="A0A285E9B2"/>
<dbReference type="InterPro" id="IPR029016">
    <property type="entry name" value="GAF-like_dom_sf"/>
</dbReference>
<dbReference type="Gene3D" id="1.10.10.60">
    <property type="entry name" value="Homeodomain-like"/>
    <property type="match status" value="1"/>
</dbReference>
<dbReference type="InterPro" id="IPR002078">
    <property type="entry name" value="Sigma_54_int"/>
</dbReference>
<dbReference type="RefSeq" id="WP_097203971.1">
    <property type="nucleotide sequence ID" value="NZ_JACHXB010000001.1"/>
</dbReference>